<keyword evidence="1" id="KW-0472">Membrane</keyword>
<keyword evidence="3" id="KW-0418">Kinase</keyword>
<evidence type="ECO:0000259" key="2">
    <source>
        <dbReference type="Pfam" id="PF13796"/>
    </source>
</evidence>
<keyword evidence="1" id="KW-0812">Transmembrane</keyword>
<evidence type="ECO:0000313" key="4">
    <source>
        <dbReference type="Proteomes" id="UP000305546"/>
    </source>
</evidence>
<keyword evidence="3" id="KW-0808">Transferase</keyword>
<accession>A0A5C4LX38</accession>
<comment type="caution">
    <text evidence="3">The sequence shown here is derived from an EMBL/GenBank/DDBJ whole genome shotgun (WGS) entry which is preliminary data.</text>
</comment>
<feature type="transmembrane region" description="Helical" evidence="1">
    <location>
        <begin position="110"/>
        <end position="134"/>
    </location>
</feature>
<keyword evidence="1" id="KW-1133">Transmembrane helix</keyword>
<dbReference type="AlphaFoldDB" id="A0A5C4LX38"/>
<name>A0A5C4LX38_9PSEU</name>
<dbReference type="EMBL" id="VDFW01000034">
    <property type="protein sequence ID" value="TNC21420.1"/>
    <property type="molecule type" value="Genomic_DNA"/>
</dbReference>
<feature type="domain" description="Putative sensor" evidence="2">
    <location>
        <begin position="20"/>
        <end position="194"/>
    </location>
</feature>
<sequence>MHAVEDGTRPHPSVAGSLGYLLLNFPVGLAGFVAVVTLAPVGLSTAIVWLGVPVLAVLILGTRAAARFERARAHALLGTYVASPYRPLPAIGWRARWRARLLDGATWRDLGYFVVLFPIGTAEFVVLVTCWSVGLGLTTLPTYVGYLPEGTDLGLVRITSAVQALPWAVAGVLVLALSVVLTRELGAVHARFARLALGPGPRARRLAETEPDLRSAVA</sequence>
<organism evidence="3 4">
    <name type="scientific">Amycolatopsis alkalitolerans</name>
    <dbReference type="NCBI Taxonomy" id="2547244"/>
    <lineage>
        <taxon>Bacteria</taxon>
        <taxon>Bacillati</taxon>
        <taxon>Actinomycetota</taxon>
        <taxon>Actinomycetes</taxon>
        <taxon>Pseudonocardiales</taxon>
        <taxon>Pseudonocardiaceae</taxon>
        <taxon>Amycolatopsis</taxon>
    </lineage>
</organism>
<evidence type="ECO:0000313" key="3">
    <source>
        <dbReference type="EMBL" id="TNC21420.1"/>
    </source>
</evidence>
<feature type="transmembrane region" description="Helical" evidence="1">
    <location>
        <begin position="154"/>
        <end position="181"/>
    </location>
</feature>
<feature type="transmembrane region" description="Helical" evidence="1">
    <location>
        <begin position="47"/>
        <end position="66"/>
    </location>
</feature>
<keyword evidence="4" id="KW-1185">Reference proteome</keyword>
<feature type="transmembrane region" description="Helical" evidence="1">
    <location>
        <begin position="21"/>
        <end position="41"/>
    </location>
</feature>
<dbReference type="Proteomes" id="UP000305546">
    <property type="component" value="Unassembled WGS sequence"/>
</dbReference>
<evidence type="ECO:0000256" key="1">
    <source>
        <dbReference type="SAM" id="Phobius"/>
    </source>
</evidence>
<gene>
    <name evidence="3" type="ORF">FG385_28275</name>
</gene>
<reference evidence="3 4" key="1">
    <citation type="submission" date="2019-06" db="EMBL/GenBank/DDBJ databases">
        <title>Amycolatopsis alkalitolerans sp. nov., isolated from Gastrodia elata Blume.</title>
        <authorList>
            <person name="Narsing Rao M.P."/>
            <person name="Li W.J."/>
        </authorList>
    </citation>
    <scope>NUCLEOTIDE SEQUENCE [LARGE SCALE GENOMIC DNA]</scope>
    <source>
        <strain evidence="3 4">SYSUP0005</strain>
    </source>
</reference>
<dbReference type="Pfam" id="PF13796">
    <property type="entry name" value="Sensor"/>
    <property type="match status" value="1"/>
</dbReference>
<protein>
    <submittedName>
        <fullName evidence="3">Two-component system sensor kinase</fullName>
    </submittedName>
</protein>
<dbReference type="OrthoDB" id="5183710at2"/>
<dbReference type="RefSeq" id="WP_139099845.1">
    <property type="nucleotide sequence ID" value="NZ_VDFW01000034.1"/>
</dbReference>
<proteinExistence type="predicted"/>
<dbReference type="GO" id="GO:0016301">
    <property type="term" value="F:kinase activity"/>
    <property type="evidence" value="ECO:0007669"/>
    <property type="project" value="UniProtKB-KW"/>
</dbReference>
<dbReference type="InterPro" id="IPR025828">
    <property type="entry name" value="Put_sensor_dom"/>
</dbReference>